<dbReference type="InterPro" id="IPR035965">
    <property type="entry name" value="PAS-like_dom_sf"/>
</dbReference>
<organism evidence="6 7">
    <name type="scientific">Egibacter rhizosphaerae</name>
    <dbReference type="NCBI Taxonomy" id="1670831"/>
    <lineage>
        <taxon>Bacteria</taxon>
        <taxon>Bacillati</taxon>
        <taxon>Actinomycetota</taxon>
        <taxon>Nitriliruptoria</taxon>
        <taxon>Egibacterales</taxon>
        <taxon>Egibacteraceae</taxon>
        <taxon>Egibacter</taxon>
    </lineage>
</organism>
<dbReference type="InterPro" id="IPR000700">
    <property type="entry name" value="PAS-assoc_C"/>
</dbReference>
<name>A0A411YEB0_9ACTN</name>
<evidence type="ECO:0000259" key="3">
    <source>
        <dbReference type="PROSITE" id="PS50112"/>
    </source>
</evidence>
<gene>
    <name evidence="6" type="ORF">ER308_08330</name>
</gene>
<dbReference type="OrthoDB" id="23692at2"/>
<dbReference type="InterPro" id="IPR052155">
    <property type="entry name" value="Biofilm_reg_signaling"/>
</dbReference>
<sequence length="457" mass="51255">MQQELEPERAREREQPPDDAKPEAVDPSVATFERLWEILQIAPIGVGIVNLDGHVVLSNTALRAMLGYSEAEFAAMHFDDYSHPDDTVRNRELVSEMLAGHRERFHMDKRFYARDGSELWCRLTVSLLRDDDGHPALHVGMLENVTEQRRLEQQLEEAEATYRLLVERSPGVVYVAPLAPHRPCKYVSPQVQILLGFTPDEWLEQPDLWLARVHPDDRAAVHDAWLERAGRPSTEPTTIRYRMHRREGDEVWVRDEFAVEHDREGELVAHGVMADVTREKRLEDALEHQAFHDSLTGLPNRKLFEERISSCLGRGPRGDRPRGVVAFFDLDDFKSINDGHGHALGDELLCSVADRIRHTIRPGDTAARLGGDEFVVLLEGVESVEDGKAAARRASSELQRPHHLSQGVFRISASVGVALLEGTSSDAALRSADLAMYHAKHAGKGQVVGPGEQPVPD</sequence>
<dbReference type="PROSITE" id="PS50887">
    <property type="entry name" value="GGDEF"/>
    <property type="match status" value="1"/>
</dbReference>
<protein>
    <submittedName>
        <fullName evidence="6">Sensor domain-containing diguanylate cyclase</fullName>
    </submittedName>
</protein>
<dbReference type="RefSeq" id="WP_131154552.1">
    <property type="nucleotide sequence ID" value="NZ_CP036402.1"/>
</dbReference>
<dbReference type="SUPFAM" id="SSF55785">
    <property type="entry name" value="PYP-like sensor domain (PAS domain)"/>
    <property type="match status" value="2"/>
</dbReference>
<feature type="domain" description="PAC" evidence="4">
    <location>
        <begin position="105"/>
        <end position="157"/>
    </location>
</feature>
<evidence type="ECO:0000313" key="6">
    <source>
        <dbReference type="EMBL" id="QBI19555.1"/>
    </source>
</evidence>
<dbReference type="InterPro" id="IPR000160">
    <property type="entry name" value="GGDEF_dom"/>
</dbReference>
<dbReference type="PROSITE" id="PS50112">
    <property type="entry name" value="PAS"/>
    <property type="match status" value="2"/>
</dbReference>
<dbReference type="Pfam" id="PF08448">
    <property type="entry name" value="PAS_4"/>
    <property type="match status" value="1"/>
</dbReference>
<feature type="domain" description="PAS" evidence="3">
    <location>
        <begin position="31"/>
        <end position="101"/>
    </location>
</feature>
<evidence type="ECO:0000256" key="1">
    <source>
        <dbReference type="SAM" id="Coils"/>
    </source>
</evidence>
<dbReference type="Gene3D" id="3.30.70.270">
    <property type="match status" value="1"/>
</dbReference>
<dbReference type="InterPro" id="IPR013655">
    <property type="entry name" value="PAS_fold_3"/>
</dbReference>
<accession>A0A411YEB0</accession>
<evidence type="ECO:0000313" key="7">
    <source>
        <dbReference type="Proteomes" id="UP000291469"/>
    </source>
</evidence>
<dbReference type="NCBIfam" id="TIGR00254">
    <property type="entry name" value="GGDEF"/>
    <property type="match status" value="1"/>
</dbReference>
<feature type="domain" description="PAS" evidence="3">
    <location>
        <begin position="158"/>
        <end position="233"/>
    </location>
</feature>
<dbReference type="AlphaFoldDB" id="A0A411YEB0"/>
<feature type="domain" description="PAC" evidence="4">
    <location>
        <begin position="237"/>
        <end position="288"/>
    </location>
</feature>
<dbReference type="Gene3D" id="3.30.450.20">
    <property type="entry name" value="PAS domain"/>
    <property type="match status" value="2"/>
</dbReference>
<dbReference type="SMART" id="SM00091">
    <property type="entry name" value="PAS"/>
    <property type="match status" value="2"/>
</dbReference>
<keyword evidence="1" id="KW-0175">Coiled coil</keyword>
<feature type="domain" description="GGDEF" evidence="5">
    <location>
        <begin position="321"/>
        <end position="452"/>
    </location>
</feature>
<feature type="region of interest" description="Disordered" evidence="2">
    <location>
        <begin position="1"/>
        <end position="25"/>
    </location>
</feature>
<dbReference type="InterPro" id="IPR001610">
    <property type="entry name" value="PAC"/>
</dbReference>
<evidence type="ECO:0000259" key="4">
    <source>
        <dbReference type="PROSITE" id="PS50113"/>
    </source>
</evidence>
<dbReference type="CDD" id="cd01949">
    <property type="entry name" value="GGDEF"/>
    <property type="match status" value="1"/>
</dbReference>
<dbReference type="KEGG" id="erz:ER308_08330"/>
<dbReference type="PANTHER" id="PTHR44757:SF2">
    <property type="entry name" value="BIOFILM ARCHITECTURE MAINTENANCE PROTEIN MBAA"/>
    <property type="match status" value="1"/>
</dbReference>
<evidence type="ECO:0000259" key="5">
    <source>
        <dbReference type="PROSITE" id="PS50887"/>
    </source>
</evidence>
<proteinExistence type="predicted"/>
<dbReference type="EMBL" id="CP036402">
    <property type="protein sequence ID" value="QBI19555.1"/>
    <property type="molecule type" value="Genomic_DNA"/>
</dbReference>
<feature type="compositionally biased region" description="Basic and acidic residues" evidence="2">
    <location>
        <begin position="1"/>
        <end position="24"/>
    </location>
</feature>
<dbReference type="SMART" id="SM00267">
    <property type="entry name" value="GGDEF"/>
    <property type="match status" value="1"/>
</dbReference>
<evidence type="ECO:0000256" key="2">
    <source>
        <dbReference type="SAM" id="MobiDB-lite"/>
    </source>
</evidence>
<dbReference type="InterPro" id="IPR013656">
    <property type="entry name" value="PAS_4"/>
</dbReference>
<dbReference type="Proteomes" id="UP000291469">
    <property type="component" value="Chromosome"/>
</dbReference>
<dbReference type="InterPro" id="IPR043128">
    <property type="entry name" value="Rev_trsase/Diguanyl_cyclase"/>
</dbReference>
<dbReference type="CDD" id="cd00130">
    <property type="entry name" value="PAS"/>
    <property type="match status" value="2"/>
</dbReference>
<dbReference type="NCBIfam" id="TIGR00229">
    <property type="entry name" value="sensory_box"/>
    <property type="match status" value="2"/>
</dbReference>
<dbReference type="InterPro" id="IPR000014">
    <property type="entry name" value="PAS"/>
</dbReference>
<reference evidence="6 7" key="1">
    <citation type="submission" date="2019-01" db="EMBL/GenBank/DDBJ databases">
        <title>Egibacter rhizosphaerae EGI 80759T.</title>
        <authorList>
            <person name="Chen D.-D."/>
            <person name="Tian Y."/>
            <person name="Jiao J.-Y."/>
            <person name="Zhang X.-T."/>
            <person name="Zhang Y.-G."/>
            <person name="Zhang Y."/>
            <person name="Xiao M."/>
            <person name="Shu W.-S."/>
            <person name="Li W.-J."/>
        </authorList>
    </citation>
    <scope>NUCLEOTIDE SEQUENCE [LARGE SCALE GENOMIC DNA]</scope>
    <source>
        <strain evidence="6 7">EGI 80759</strain>
    </source>
</reference>
<keyword evidence="7" id="KW-1185">Reference proteome</keyword>
<dbReference type="PANTHER" id="PTHR44757">
    <property type="entry name" value="DIGUANYLATE CYCLASE DGCP"/>
    <property type="match status" value="1"/>
</dbReference>
<dbReference type="SUPFAM" id="SSF55073">
    <property type="entry name" value="Nucleotide cyclase"/>
    <property type="match status" value="1"/>
</dbReference>
<dbReference type="SMART" id="SM00086">
    <property type="entry name" value="PAC"/>
    <property type="match status" value="2"/>
</dbReference>
<feature type="coiled-coil region" evidence="1">
    <location>
        <begin position="141"/>
        <end position="168"/>
    </location>
</feature>
<dbReference type="Pfam" id="PF08447">
    <property type="entry name" value="PAS_3"/>
    <property type="match status" value="1"/>
</dbReference>
<dbReference type="InterPro" id="IPR029787">
    <property type="entry name" value="Nucleotide_cyclase"/>
</dbReference>
<dbReference type="Pfam" id="PF00990">
    <property type="entry name" value="GGDEF"/>
    <property type="match status" value="1"/>
</dbReference>
<dbReference type="PROSITE" id="PS50113">
    <property type="entry name" value="PAC"/>
    <property type="match status" value="2"/>
</dbReference>